<sequence length="64" mass="7727">MTYKKCPHCKIEISSRDAVLSQFNQWIIDQEYNSMGEEFPYICNHCGKEIIIKFELQPYFYINK</sequence>
<protein>
    <submittedName>
        <fullName evidence="1">Uncharacterized protein</fullName>
    </submittedName>
</protein>
<evidence type="ECO:0000313" key="1">
    <source>
        <dbReference type="EMBL" id="KKN28374.1"/>
    </source>
</evidence>
<accession>A0A0F9PE13</accession>
<organism evidence="1">
    <name type="scientific">marine sediment metagenome</name>
    <dbReference type="NCBI Taxonomy" id="412755"/>
    <lineage>
        <taxon>unclassified sequences</taxon>
        <taxon>metagenomes</taxon>
        <taxon>ecological metagenomes</taxon>
    </lineage>
</organism>
<comment type="caution">
    <text evidence="1">The sequence shown here is derived from an EMBL/GenBank/DDBJ whole genome shotgun (WGS) entry which is preliminary data.</text>
</comment>
<proteinExistence type="predicted"/>
<dbReference type="EMBL" id="LAZR01002570">
    <property type="protein sequence ID" value="KKN28374.1"/>
    <property type="molecule type" value="Genomic_DNA"/>
</dbReference>
<name>A0A0F9PE13_9ZZZZ</name>
<dbReference type="AlphaFoldDB" id="A0A0F9PE13"/>
<gene>
    <name evidence="1" type="ORF">LCGC14_0855000</name>
</gene>
<reference evidence="1" key="1">
    <citation type="journal article" date="2015" name="Nature">
        <title>Complex archaea that bridge the gap between prokaryotes and eukaryotes.</title>
        <authorList>
            <person name="Spang A."/>
            <person name="Saw J.H."/>
            <person name="Jorgensen S.L."/>
            <person name="Zaremba-Niedzwiedzka K."/>
            <person name="Martijn J."/>
            <person name="Lind A.E."/>
            <person name="van Eijk R."/>
            <person name="Schleper C."/>
            <person name="Guy L."/>
            <person name="Ettema T.J."/>
        </authorList>
    </citation>
    <scope>NUCLEOTIDE SEQUENCE</scope>
</reference>